<evidence type="ECO:0000256" key="5">
    <source>
        <dbReference type="ARBA" id="ARBA00023284"/>
    </source>
</evidence>
<evidence type="ECO:0000256" key="6">
    <source>
        <dbReference type="SAM" id="Phobius"/>
    </source>
</evidence>
<dbReference type="Pfam" id="PF08534">
    <property type="entry name" value="Redoxin"/>
    <property type="match status" value="1"/>
</dbReference>
<evidence type="ECO:0000313" key="8">
    <source>
        <dbReference type="EMBL" id="GBF57699.1"/>
    </source>
</evidence>
<evidence type="ECO:0000256" key="1">
    <source>
        <dbReference type="ARBA" id="ARBA00004196"/>
    </source>
</evidence>
<evidence type="ECO:0000256" key="3">
    <source>
        <dbReference type="ARBA" id="ARBA00022748"/>
    </source>
</evidence>
<keyword evidence="9" id="KW-1185">Reference proteome</keyword>
<dbReference type="Gene3D" id="3.40.30.10">
    <property type="entry name" value="Glutaredoxin"/>
    <property type="match status" value="1"/>
</dbReference>
<keyword evidence="3" id="KW-0201">Cytochrome c-type biogenesis</keyword>
<dbReference type="RefSeq" id="WP_108984564.1">
    <property type="nucleotide sequence ID" value="NZ_BFBR01000003.1"/>
</dbReference>
<sequence>MSEAAQPQSRRLWAFLPLSVFIALAGLFAWAMFGQRVDRHASALIGKPVPQIQLPDMSGGTLDLSQYQGRAVILNVFASWCAPCRVEHPLLFQMAKDKRFVVVGMAYRDDPAKTQAYLDELGDPYAQVGIDRQGAAGVQLGLGGVPETYVISAKGIVLTRHQGEITPKIARDLANLAARNTAP</sequence>
<dbReference type="InterPro" id="IPR013740">
    <property type="entry name" value="Redoxin"/>
</dbReference>
<keyword evidence="6" id="KW-0472">Membrane</keyword>
<reference evidence="8 9" key="1">
    <citation type="journal article" date="2018" name="Genome Announc.">
        <title>Draft Genome Sequence of "Candidatus Phycosocius bacilliformis," an Alphaproteobacterial Ectosymbiont of the Hydrocarbon-Producing Green Alga Botryococcus braunii.</title>
        <authorList>
            <person name="Tanabe Y."/>
            <person name="Yamaguchi H."/>
            <person name="Watanabe M.M."/>
        </authorList>
    </citation>
    <scope>NUCLEOTIDE SEQUENCE [LARGE SCALE GENOMIC DNA]</scope>
    <source>
        <strain evidence="8 9">BOTRYCO-2</strain>
    </source>
</reference>
<dbReference type="InterPro" id="IPR050553">
    <property type="entry name" value="Thioredoxin_ResA/DsbE_sf"/>
</dbReference>
<keyword evidence="4" id="KW-1015">Disulfide bond</keyword>
<name>A0A2P2E9F5_9PROT</name>
<dbReference type="PANTHER" id="PTHR42852">
    <property type="entry name" value="THIOL:DISULFIDE INTERCHANGE PROTEIN DSBE"/>
    <property type="match status" value="1"/>
</dbReference>
<evidence type="ECO:0000313" key="9">
    <source>
        <dbReference type="Proteomes" id="UP000245086"/>
    </source>
</evidence>
<dbReference type="SUPFAM" id="SSF52833">
    <property type="entry name" value="Thioredoxin-like"/>
    <property type="match status" value="1"/>
</dbReference>
<dbReference type="GO" id="GO:0017004">
    <property type="term" value="P:cytochrome complex assembly"/>
    <property type="evidence" value="ECO:0007669"/>
    <property type="project" value="UniProtKB-KW"/>
</dbReference>
<dbReference type="PROSITE" id="PS51352">
    <property type="entry name" value="THIOREDOXIN_2"/>
    <property type="match status" value="1"/>
</dbReference>
<organism evidence="8 9">
    <name type="scientific">Candidatus Phycosocius bacilliformis</name>
    <dbReference type="NCBI Taxonomy" id="1445552"/>
    <lineage>
        <taxon>Bacteria</taxon>
        <taxon>Pseudomonadati</taxon>
        <taxon>Pseudomonadota</taxon>
        <taxon>Alphaproteobacteria</taxon>
        <taxon>Caulobacterales</taxon>
        <taxon>Caulobacterales incertae sedis</taxon>
        <taxon>Candidatus Phycosocius</taxon>
    </lineage>
</organism>
<evidence type="ECO:0000256" key="2">
    <source>
        <dbReference type="ARBA" id="ARBA00007758"/>
    </source>
</evidence>
<evidence type="ECO:0000256" key="4">
    <source>
        <dbReference type="ARBA" id="ARBA00023157"/>
    </source>
</evidence>
<dbReference type="InterPro" id="IPR013766">
    <property type="entry name" value="Thioredoxin_domain"/>
</dbReference>
<proteinExistence type="inferred from homology"/>
<dbReference type="EMBL" id="BFBR01000003">
    <property type="protein sequence ID" value="GBF57699.1"/>
    <property type="molecule type" value="Genomic_DNA"/>
</dbReference>
<dbReference type="PANTHER" id="PTHR42852:SF6">
    <property type="entry name" value="THIOL:DISULFIDE INTERCHANGE PROTEIN DSBE"/>
    <property type="match status" value="1"/>
</dbReference>
<gene>
    <name evidence="8" type="primary">cycY</name>
    <name evidence="8" type="ORF">PbB2_01368</name>
</gene>
<comment type="similarity">
    <text evidence="2">Belongs to the thioredoxin family. DsbE subfamily.</text>
</comment>
<dbReference type="InterPro" id="IPR036249">
    <property type="entry name" value="Thioredoxin-like_sf"/>
</dbReference>
<dbReference type="GO" id="GO:0030288">
    <property type="term" value="C:outer membrane-bounded periplasmic space"/>
    <property type="evidence" value="ECO:0007669"/>
    <property type="project" value="InterPro"/>
</dbReference>
<dbReference type="OrthoDB" id="9799347at2"/>
<dbReference type="AlphaFoldDB" id="A0A2P2E9F5"/>
<comment type="subcellular location">
    <subcellularLocation>
        <location evidence="1">Cell envelope</location>
    </subcellularLocation>
</comment>
<feature type="transmembrane region" description="Helical" evidence="6">
    <location>
        <begin position="12"/>
        <end position="33"/>
    </location>
</feature>
<dbReference type="NCBIfam" id="TIGR00385">
    <property type="entry name" value="dsbE"/>
    <property type="match status" value="1"/>
</dbReference>
<dbReference type="InterPro" id="IPR017937">
    <property type="entry name" value="Thioredoxin_CS"/>
</dbReference>
<dbReference type="InterPro" id="IPR004799">
    <property type="entry name" value="Periplasmic_diS_OxRdtase_DsbE"/>
</dbReference>
<keyword evidence="6" id="KW-0812">Transmembrane</keyword>
<feature type="domain" description="Thioredoxin" evidence="7">
    <location>
        <begin position="43"/>
        <end position="179"/>
    </location>
</feature>
<dbReference type="Proteomes" id="UP000245086">
    <property type="component" value="Unassembled WGS sequence"/>
</dbReference>
<dbReference type="GO" id="GO:0015036">
    <property type="term" value="F:disulfide oxidoreductase activity"/>
    <property type="evidence" value="ECO:0007669"/>
    <property type="project" value="InterPro"/>
</dbReference>
<keyword evidence="5" id="KW-0676">Redox-active center</keyword>
<comment type="caution">
    <text evidence="8">The sequence shown here is derived from an EMBL/GenBank/DDBJ whole genome shotgun (WGS) entry which is preliminary data.</text>
</comment>
<keyword evidence="6" id="KW-1133">Transmembrane helix</keyword>
<accession>A0A2P2E9F5</accession>
<protein>
    <submittedName>
        <fullName evidence="8">Thiol:disulfide interchange protein CycY</fullName>
    </submittedName>
</protein>
<evidence type="ECO:0000259" key="7">
    <source>
        <dbReference type="PROSITE" id="PS51352"/>
    </source>
</evidence>
<dbReference type="PROSITE" id="PS00194">
    <property type="entry name" value="THIOREDOXIN_1"/>
    <property type="match status" value="1"/>
</dbReference>